<comment type="similarity">
    <text evidence="2">Belongs to the flavin monoamine oxidase family.</text>
</comment>
<comment type="cofactor">
    <cofactor evidence="1">
        <name>FAD</name>
        <dbReference type="ChEBI" id="CHEBI:57692"/>
    </cofactor>
</comment>
<keyword evidence="3" id="KW-0560">Oxidoreductase</keyword>
<dbReference type="SUPFAM" id="SSF54373">
    <property type="entry name" value="FAD-linked reductases, C-terminal domain"/>
    <property type="match status" value="1"/>
</dbReference>
<accession>A0A921FJM5</accession>
<feature type="binding site" evidence="4">
    <location>
        <begin position="45"/>
        <end position="46"/>
    </location>
    <ligand>
        <name>FAD</name>
        <dbReference type="ChEBI" id="CHEBI:57692"/>
    </ligand>
</feature>
<dbReference type="RefSeq" id="WP_303901344.1">
    <property type="nucleotide sequence ID" value="NZ_DYXC01000010.1"/>
</dbReference>
<proteinExistence type="inferred from homology"/>
<feature type="binding site" evidence="4">
    <location>
        <position position="250"/>
    </location>
    <ligand>
        <name>FAD</name>
        <dbReference type="ChEBI" id="CHEBI:57692"/>
    </ligand>
</feature>
<evidence type="ECO:0000313" key="6">
    <source>
        <dbReference type="EMBL" id="HJF13308.1"/>
    </source>
</evidence>
<dbReference type="InterPro" id="IPR002937">
    <property type="entry name" value="Amino_oxidase"/>
</dbReference>
<evidence type="ECO:0000256" key="2">
    <source>
        <dbReference type="ARBA" id="ARBA00005995"/>
    </source>
</evidence>
<comment type="caution">
    <text evidence="6">The sequence shown here is derived from an EMBL/GenBank/DDBJ whole genome shotgun (WGS) entry which is preliminary data.</text>
</comment>
<protein>
    <submittedName>
        <fullName evidence="6">FAD-dependent oxidoreductase</fullName>
    </submittedName>
</protein>
<name>A0A921FJM5_9MICC</name>
<dbReference type="InterPro" id="IPR050703">
    <property type="entry name" value="Flavin_MAO"/>
</dbReference>
<dbReference type="PANTHER" id="PTHR43563">
    <property type="entry name" value="AMINE OXIDASE"/>
    <property type="match status" value="1"/>
</dbReference>
<dbReference type="SUPFAM" id="SSF51905">
    <property type="entry name" value="FAD/NAD(P)-binding domain"/>
    <property type="match status" value="1"/>
</dbReference>
<dbReference type="GO" id="GO:0016491">
    <property type="term" value="F:oxidoreductase activity"/>
    <property type="evidence" value="ECO:0007669"/>
    <property type="project" value="UniProtKB-KW"/>
</dbReference>
<dbReference type="Gene3D" id="3.50.50.60">
    <property type="entry name" value="FAD/NAD(P)-binding domain"/>
    <property type="match status" value="1"/>
</dbReference>
<dbReference type="EMBL" id="DYXC01000010">
    <property type="protein sequence ID" value="HJF13308.1"/>
    <property type="molecule type" value="Genomic_DNA"/>
</dbReference>
<dbReference type="Proteomes" id="UP000703315">
    <property type="component" value="Unassembled WGS sequence"/>
</dbReference>
<organism evidence="6 7">
    <name type="scientific">Enteractinococcus helveticum</name>
    <dbReference type="NCBI Taxonomy" id="1837282"/>
    <lineage>
        <taxon>Bacteria</taxon>
        <taxon>Bacillati</taxon>
        <taxon>Actinomycetota</taxon>
        <taxon>Actinomycetes</taxon>
        <taxon>Micrococcales</taxon>
        <taxon>Micrococcaceae</taxon>
    </lineage>
</organism>
<sequence length="506" mass="55111">MSTAFESLDSRPTLDRDVVVIGAGPAGLMAAYTLKKAGKSVAVVEARDRVGGRTWNGKVQDVHGTEHFIEIGGQWISPDQTRLISLVDELGLETFPRYRQGDRVYLSPDGTRHRYSGELMPVSEKTNAEMEKLIGLLNVKVSQMDVQRPWAMPEAAELDSISFTDWLKQHSDDQEAIDNVSIFIASGMLTKPAHTFSALQAILMAASAGSFSNLVDEDFILDKRVVGGMQSVSLKMAEYLGDDVILDSPVRQLNWTTETDPATADALNNVAADVRNGVAHNGAPGEVTVYADQVIVHAANAVLAVPPNLYHRIQYVPPLPREQMVAHQHISMGLVIKVHAVYDTPFWRDKGLSGTGFGGGHMVQEVYDNTNYGPNSVNTNAGEDPHGVLVSFVSDVHAEAMWALPEAERKHRILSELAAYLGEEAMDPIAFYLSDMAAEEWTRGAYAASYDLGGLSRWGHLQNQPTGPIHYACSDIAAEGYQHVDGAVRQGENAAKAILEYAKVTA</sequence>
<dbReference type="InterPro" id="IPR001613">
    <property type="entry name" value="Flavin_amine_oxidase"/>
</dbReference>
<evidence type="ECO:0000313" key="7">
    <source>
        <dbReference type="Proteomes" id="UP000703315"/>
    </source>
</evidence>
<evidence type="ECO:0000256" key="1">
    <source>
        <dbReference type="ARBA" id="ARBA00001974"/>
    </source>
</evidence>
<feature type="binding site" evidence="4">
    <location>
        <position position="392"/>
    </location>
    <ligand>
        <name>substrate</name>
    </ligand>
</feature>
<reference evidence="6" key="2">
    <citation type="submission" date="2021-09" db="EMBL/GenBank/DDBJ databases">
        <authorList>
            <person name="Gilroy R."/>
        </authorList>
    </citation>
    <scope>NUCLEOTIDE SEQUENCE</scope>
    <source>
        <strain evidence="6">ChiHjej13B12-14962</strain>
    </source>
</reference>
<evidence type="ECO:0000256" key="4">
    <source>
        <dbReference type="PIRSR" id="PIRSR601613-1"/>
    </source>
</evidence>
<reference evidence="6" key="1">
    <citation type="journal article" date="2021" name="PeerJ">
        <title>Extensive microbial diversity within the chicken gut microbiome revealed by metagenomics and culture.</title>
        <authorList>
            <person name="Gilroy R."/>
            <person name="Ravi A."/>
            <person name="Getino M."/>
            <person name="Pursley I."/>
            <person name="Horton D.L."/>
            <person name="Alikhan N.F."/>
            <person name="Baker D."/>
            <person name="Gharbi K."/>
            <person name="Hall N."/>
            <person name="Watson M."/>
            <person name="Adriaenssens E.M."/>
            <person name="Foster-Nyarko E."/>
            <person name="Jarju S."/>
            <person name="Secka A."/>
            <person name="Antonio M."/>
            <person name="Oren A."/>
            <person name="Chaudhuri R.R."/>
            <person name="La Ragione R."/>
            <person name="Hildebrand F."/>
            <person name="Pallen M.J."/>
        </authorList>
    </citation>
    <scope>NUCLEOTIDE SEQUENCE</scope>
    <source>
        <strain evidence="6">ChiHjej13B12-14962</strain>
    </source>
</reference>
<dbReference type="AlphaFoldDB" id="A0A921FJM5"/>
<dbReference type="PRINTS" id="PR00757">
    <property type="entry name" value="AMINEOXDASEF"/>
</dbReference>
<gene>
    <name evidence="6" type="ORF">K8V32_00695</name>
</gene>
<feature type="domain" description="Amine oxidase" evidence="5">
    <location>
        <begin position="26"/>
        <end position="499"/>
    </location>
</feature>
<dbReference type="Pfam" id="PF01593">
    <property type="entry name" value="Amino_oxidase"/>
    <property type="match status" value="1"/>
</dbReference>
<dbReference type="PANTHER" id="PTHR43563:SF1">
    <property type="entry name" value="AMINE OXIDASE [FLAVIN-CONTAINING] B"/>
    <property type="match status" value="1"/>
</dbReference>
<evidence type="ECO:0000259" key="5">
    <source>
        <dbReference type="Pfam" id="PF01593"/>
    </source>
</evidence>
<dbReference type="InterPro" id="IPR036188">
    <property type="entry name" value="FAD/NAD-bd_sf"/>
</dbReference>
<evidence type="ECO:0000256" key="3">
    <source>
        <dbReference type="ARBA" id="ARBA00023002"/>
    </source>
</evidence>